<dbReference type="PANTHER" id="PTHR24300">
    <property type="entry name" value="CYTOCHROME P450 508A4-RELATED"/>
    <property type="match status" value="1"/>
</dbReference>
<dbReference type="CDD" id="cd20617">
    <property type="entry name" value="CYP1_2-like"/>
    <property type="match status" value="1"/>
</dbReference>
<sequence length="702" mass="81233">MFFFMLVCYFLLQLCFQPLVSQFFDAETPWQFAGFAAINIPTTDNNNDISSYYPSFPYLQQQQLQLQQLQNANQQQQQQQQSFITTPHNSPLLPSAVLIPKRETANSLISLKTDKEESENQKERQQGGEYLFESRKSYWWFWANPVLFSELPNLSRGGSTLEHATYLSLINDKENFQASGCGWDLIRLQCHDLFGLCKGGCRDFAIAINSPIHDCRCIPFGYLALVKLAGKRNLPPGPTPLPFLGNLLELNKLKPGYEAFAKWKKKYGSVFTFWMGKKPFIIICSYEKLKETFVKDGETYVDKQLGAIDKERLGQNYGVLDTNGEMWSVHRRFTLTQLRDLGLGKDLMQEKILMEVQELYKDIDAHGGAKFDFPALIDRSVGNVINLSLFNKRFETARRDEFAHLKSLIDGMRDVVSEFRYFIQFLVPWTSKILPSPTLGEKVKERRTMLDDFFYSQIDEHVMEIDFESDENFDFVEAYLKEQRKREEDGDKETFSRKQLCAMCFDLWIAGLLTTTSTLTWGISYYLHDAKIREKIHDELDRVIGSDRLITTADKNQLPYLTAFMNETQRCANIIPLNLLHITTRDTVIDGYNIEKGTGVIAQISTVMLDEQTFPEPFRVNPDRFLENGKLKKVDEFIPFSIGKRQCLGEGLARMELFLFFANIFNRYNVLPAGKMPDLDKSQHNFVLPRKFEAVLERRLKD</sequence>
<dbReference type="InterPro" id="IPR036396">
    <property type="entry name" value="Cyt_P450_sf"/>
</dbReference>
<dbReference type="InterPro" id="IPR050182">
    <property type="entry name" value="Cytochrome_P450_fam2"/>
</dbReference>
<gene>
    <name evidence="9" type="ORF">L5515_019319</name>
</gene>
<feature type="signal peptide" evidence="8">
    <location>
        <begin position="1"/>
        <end position="21"/>
    </location>
</feature>
<evidence type="ECO:0000256" key="1">
    <source>
        <dbReference type="ARBA" id="ARBA00001971"/>
    </source>
</evidence>
<dbReference type="Proteomes" id="UP000829354">
    <property type="component" value="Chromosome X"/>
</dbReference>
<evidence type="ECO:0000256" key="2">
    <source>
        <dbReference type="ARBA" id="ARBA00010617"/>
    </source>
</evidence>
<dbReference type="GO" id="GO:0005506">
    <property type="term" value="F:iron ion binding"/>
    <property type="evidence" value="ECO:0007669"/>
    <property type="project" value="InterPro"/>
</dbReference>
<dbReference type="InterPro" id="IPR001128">
    <property type="entry name" value="Cyt_P450"/>
</dbReference>
<reference evidence="9 10" key="1">
    <citation type="submission" date="2022-04" db="EMBL/GenBank/DDBJ databases">
        <title>Chromosome-level reference genomes for two strains of Caenorhabditis briggsae: an improved platform for comparative genomics.</title>
        <authorList>
            <person name="Stevens L."/>
            <person name="Andersen E."/>
        </authorList>
    </citation>
    <scope>NUCLEOTIDE SEQUENCE [LARGE SCALE GENOMIC DNA]</scope>
    <source>
        <strain evidence="9">VX34</strain>
        <tissue evidence="9">Whole-organism</tissue>
    </source>
</reference>
<dbReference type="GO" id="GO:0016705">
    <property type="term" value="F:oxidoreductase activity, acting on paired donors, with incorporation or reduction of molecular oxygen"/>
    <property type="evidence" value="ECO:0007669"/>
    <property type="project" value="InterPro"/>
</dbReference>
<dbReference type="Gene3D" id="1.10.630.10">
    <property type="entry name" value="Cytochrome P450"/>
    <property type="match status" value="1"/>
</dbReference>
<proteinExistence type="inferred from homology"/>
<protein>
    <submittedName>
        <fullName evidence="9">Uncharacterized protein</fullName>
    </submittedName>
</protein>
<evidence type="ECO:0000313" key="10">
    <source>
        <dbReference type="Proteomes" id="UP000829354"/>
    </source>
</evidence>
<feature type="chain" id="PRO_5042263014" evidence="8">
    <location>
        <begin position="22"/>
        <end position="702"/>
    </location>
</feature>
<dbReference type="SUPFAM" id="SSF48264">
    <property type="entry name" value="Cytochrome P450"/>
    <property type="match status" value="1"/>
</dbReference>
<keyword evidence="5 7" id="KW-0408">Iron</keyword>
<dbReference type="InterPro" id="IPR017972">
    <property type="entry name" value="Cyt_P450_CS"/>
</dbReference>
<dbReference type="FunFam" id="1.10.630.10:FF:000036">
    <property type="entry name" value="CYtochrome P450 family"/>
    <property type="match status" value="1"/>
</dbReference>
<evidence type="ECO:0000256" key="3">
    <source>
        <dbReference type="ARBA" id="ARBA00022723"/>
    </source>
</evidence>
<keyword evidence="10" id="KW-1185">Reference proteome</keyword>
<evidence type="ECO:0000256" key="6">
    <source>
        <dbReference type="ARBA" id="ARBA00023033"/>
    </source>
</evidence>
<dbReference type="GO" id="GO:0004497">
    <property type="term" value="F:monooxygenase activity"/>
    <property type="evidence" value="ECO:0007669"/>
    <property type="project" value="UniProtKB-KW"/>
</dbReference>
<evidence type="ECO:0000256" key="5">
    <source>
        <dbReference type="ARBA" id="ARBA00023004"/>
    </source>
</evidence>
<dbReference type="PROSITE" id="PS00086">
    <property type="entry name" value="CYTOCHROME_P450"/>
    <property type="match status" value="1"/>
</dbReference>
<keyword evidence="7" id="KW-0349">Heme</keyword>
<feature type="binding site" description="axial binding residue" evidence="7">
    <location>
        <position position="647"/>
    </location>
    <ligand>
        <name>heme</name>
        <dbReference type="ChEBI" id="CHEBI:30413"/>
    </ligand>
    <ligandPart>
        <name>Fe</name>
        <dbReference type="ChEBI" id="CHEBI:18248"/>
    </ligandPart>
</feature>
<comment type="cofactor">
    <cofactor evidence="1 7">
        <name>heme</name>
        <dbReference type="ChEBI" id="CHEBI:30413"/>
    </cofactor>
</comment>
<keyword evidence="4" id="KW-0560">Oxidoreductase</keyword>
<dbReference type="AlphaFoldDB" id="A0AAE9JTP2"/>
<dbReference type="PRINTS" id="PR00385">
    <property type="entry name" value="P450"/>
</dbReference>
<keyword evidence="6" id="KW-0503">Monooxygenase</keyword>
<dbReference type="PANTHER" id="PTHR24300:SF392">
    <property type="entry name" value="CYTOCHROME P450 FAMILY"/>
    <property type="match status" value="1"/>
</dbReference>
<dbReference type="PRINTS" id="PR00463">
    <property type="entry name" value="EP450I"/>
</dbReference>
<organism evidence="9 10">
    <name type="scientific">Caenorhabditis briggsae</name>
    <dbReference type="NCBI Taxonomy" id="6238"/>
    <lineage>
        <taxon>Eukaryota</taxon>
        <taxon>Metazoa</taxon>
        <taxon>Ecdysozoa</taxon>
        <taxon>Nematoda</taxon>
        <taxon>Chromadorea</taxon>
        <taxon>Rhabditida</taxon>
        <taxon>Rhabditina</taxon>
        <taxon>Rhabditomorpha</taxon>
        <taxon>Rhabditoidea</taxon>
        <taxon>Rhabditidae</taxon>
        <taxon>Peloderinae</taxon>
        <taxon>Caenorhabditis</taxon>
    </lineage>
</organism>
<comment type="similarity">
    <text evidence="2">Belongs to the cytochrome P450 family.</text>
</comment>
<evidence type="ECO:0000313" key="9">
    <source>
        <dbReference type="EMBL" id="UMM44059.1"/>
    </source>
</evidence>
<dbReference type="Pfam" id="PF00067">
    <property type="entry name" value="p450"/>
    <property type="match status" value="1"/>
</dbReference>
<dbReference type="GO" id="GO:0020037">
    <property type="term" value="F:heme binding"/>
    <property type="evidence" value="ECO:0007669"/>
    <property type="project" value="InterPro"/>
</dbReference>
<keyword evidence="8" id="KW-0732">Signal</keyword>
<evidence type="ECO:0000256" key="7">
    <source>
        <dbReference type="PIRSR" id="PIRSR602401-1"/>
    </source>
</evidence>
<name>A0AAE9JTP2_CAEBR</name>
<dbReference type="InterPro" id="IPR002401">
    <property type="entry name" value="Cyt_P450_E_grp-I"/>
</dbReference>
<keyword evidence="3 7" id="KW-0479">Metal-binding</keyword>
<dbReference type="EMBL" id="CP092625">
    <property type="protein sequence ID" value="UMM44059.1"/>
    <property type="molecule type" value="Genomic_DNA"/>
</dbReference>
<accession>A0AAE9JTP2</accession>
<evidence type="ECO:0000256" key="4">
    <source>
        <dbReference type="ARBA" id="ARBA00023002"/>
    </source>
</evidence>
<evidence type="ECO:0000256" key="8">
    <source>
        <dbReference type="SAM" id="SignalP"/>
    </source>
</evidence>